<accession>A0A9W7XEW0</accession>
<dbReference type="Proteomes" id="UP001145021">
    <property type="component" value="Unassembled WGS sequence"/>
</dbReference>
<dbReference type="GO" id="GO:0045047">
    <property type="term" value="P:protein targeting to ER"/>
    <property type="evidence" value="ECO:0007669"/>
    <property type="project" value="InterPro"/>
</dbReference>
<name>A0A9W7XEW0_9FUNG</name>
<keyword evidence="2" id="KW-1133">Transmembrane helix</keyword>
<gene>
    <name evidence="3" type="primary">PHO88</name>
    <name evidence="3" type="ORF">LPJ64_006076</name>
</gene>
<dbReference type="PANTHER" id="PTHR28112">
    <property type="entry name" value="SRP-INDEPENDENT TARGETING PROTEIN 3"/>
    <property type="match status" value="1"/>
</dbReference>
<protein>
    <submittedName>
        <fullName evidence="3">Phosphate transporter (Pho88)</fullName>
    </submittedName>
</protein>
<evidence type="ECO:0000313" key="4">
    <source>
        <dbReference type="Proteomes" id="UP001145021"/>
    </source>
</evidence>
<dbReference type="EMBL" id="JANBOH010000504">
    <property type="protein sequence ID" value="KAJ1642039.1"/>
    <property type="molecule type" value="Genomic_DNA"/>
</dbReference>
<dbReference type="PANTHER" id="PTHR28112:SF1">
    <property type="entry name" value="SRP-INDEPENDENT TARGETING PROTEIN 3"/>
    <property type="match status" value="1"/>
</dbReference>
<dbReference type="GO" id="GO:0005783">
    <property type="term" value="C:endoplasmic reticulum"/>
    <property type="evidence" value="ECO:0007669"/>
    <property type="project" value="InterPro"/>
</dbReference>
<feature type="region of interest" description="Disordered" evidence="1">
    <location>
        <begin position="167"/>
        <end position="217"/>
    </location>
</feature>
<keyword evidence="4" id="KW-1185">Reference proteome</keyword>
<comment type="caution">
    <text evidence="3">The sequence shown here is derived from an EMBL/GenBank/DDBJ whole genome shotgun (WGS) entry which is preliminary data.</text>
</comment>
<proteinExistence type="predicted"/>
<evidence type="ECO:0000256" key="1">
    <source>
        <dbReference type="SAM" id="MobiDB-lite"/>
    </source>
</evidence>
<feature type="transmembrane region" description="Helical" evidence="2">
    <location>
        <begin position="24"/>
        <end position="43"/>
    </location>
</feature>
<evidence type="ECO:0000313" key="3">
    <source>
        <dbReference type="EMBL" id="KAJ1642039.1"/>
    </source>
</evidence>
<sequence>MAVIFGTMHIVKKAGLESPEYMPIIRSAYATVTAIIFGLTLYLKTLIQQKNDTNELEYDDPTPGSQEGRIKTTVCKYDLSELSKLQKSTIFTVAIVGFMHFKFGYVQPLILQSIMPLMNLYKNQLFQIHVLGKPAVDGLQRPWVPENPFAALTGANTTADTTIATTTTAAPAVPATSGSDAAARSSTDSAAPASADSDNDASAGSDNDASADAAKED</sequence>
<dbReference type="InterPro" id="IPR012098">
    <property type="entry name" value="SND3_fun"/>
</dbReference>
<keyword evidence="2" id="KW-0812">Transmembrane</keyword>
<dbReference type="Pfam" id="PF10032">
    <property type="entry name" value="Pho88"/>
    <property type="match status" value="1"/>
</dbReference>
<dbReference type="GO" id="GO:0005739">
    <property type="term" value="C:mitochondrion"/>
    <property type="evidence" value="ECO:0007669"/>
    <property type="project" value="TreeGrafter"/>
</dbReference>
<dbReference type="AlphaFoldDB" id="A0A9W7XEW0"/>
<organism evidence="3 4">
    <name type="scientific">Coemansia asiatica</name>
    <dbReference type="NCBI Taxonomy" id="1052880"/>
    <lineage>
        <taxon>Eukaryota</taxon>
        <taxon>Fungi</taxon>
        <taxon>Fungi incertae sedis</taxon>
        <taxon>Zoopagomycota</taxon>
        <taxon>Kickxellomycotina</taxon>
        <taxon>Kickxellomycetes</taxon>
        <taxon>Kickxellales</taxon>
        <taxon>Kickxellaceae</taxon>
        <taxon>Coemansia</taxon>
    </lineage>
</organism>
<keyword evidence="2" id="KW-0472">Membrane</keyword>
<evidence type="ECO:0000256" key="2">
    <source>
        <dbReference type="SAM" id="Phobius"/>
    </source>
</evidence>
<reference evidence="3" key="1">
    <citation type="submission" date="2022-07" db="EMBL/GenBank/DDBJ databases">
        <title>Phylogenomic reconstructions and comparative analyses of Kickxellomycotina fungi.</title>
        <authorList>
            <person name="Reynolds N.K."/>
            <person name="Stajich J.E."/>
            <person name="Barry K."/>
            <person name="Grigoriev I.V."/>
            <person name="Crous P."/>
            <person name="Smith M.E."/>
        </authorList>
    </citation>
    <scope>NUCLEOTIDE SEQUENCE</scope>
    <source>
        <strain evidence="3">NBRC 105413</strain>
    </source>
</reference>